<dbReference type="RefSeq" id="WP_263061921.1">
    <property type="nucleotide sequence ID" value="NZ_JAOUSE010000035.1"/>
</dbReference>
<dbReference type="InterPro" id="IPR000182">
    <property type="entry name" value="GNAT_dom"/>
</dbReference>
<dbReference type="SUPFAM" id="SSF55729">
    <property type="entry name" value="Acyl-CoA N-acyltransferases (Nat)"/>
    <property type="match status" value="1"/>
</dbReference>
<dbReference type="InterPro" id="IPR016181">
    <property type="entry name" value="Acyl_CoA_acyltransferase"/>
</dbReference>
<dbReference type="Proteomes" id="UP001208656">
    <property type="component" value="Unassembled WGS sequence"/>
</dbReference>
<dbReference type="PANTHER" id="PTHR43617:SF22">
    <property type="entry name" value="L-AMINO ACID N-ACETYLTRANSFERASE AAAT"/>
    <property type="match status" value="1"/>
</dbReference>
<dbReference type="PANTHER" id="PTHR43617">
    <property type="entry name" value="L-AMINO ACID N-ACETYLTRANSFERASE"/>
    <property type="match status" value="1"/>
</dbReference>
<sequence>MGEIQEKILQTKAGLSYIIRTALPKDAKKLIKYCKEIFSEEGYLLTTSEEYNITVRDEKKFLQSYLIGEGNLAIVAEYNNDIIGFLTFHNGMRKRIKHVGTLGMTVAKDYRNQGIGKAMLSELLQWAKNNPLIEKVTLEVFETNKHAIALYKQLGFKEEGRMIKGIKINDFTYYDVIIMACFT</sequence>
<comment type="caution">
    <text evidence="2">The sequence shown here is derived from an EMBL/GenBank/DDBJ whole genome shotgun (WGS) entry which is preliminary data.</text>
</comment>
<dbReference type="Pfam" id="PF00583">
    <property type="entry name" value="Acetyltransf_1"/>
    <property type="match status" value="1"/>
</dbReference>
<name>A0ABT2WJ28_9BACI</name>
<dbReference type="PROSITE" id="PS51186">
    <property type="entry name" value="GNAT"/>
    <property type="match status" value="1"/>
</dbReference>
<feature type="domain" description="N-acetyltransferase" evidence="1">
    <location>
        <begin position="17"/>
        <end position="183"/>
    </location>
</feature>
<gene>
    <name evidence="2" type="ORF">OEV82_11125</name>
</gene>
<accession>A0ABT2WJ28</accession>
<evidence type="ECO:0000259" key="1">
    <source>
        <dbReference type="PROSITE" id="PS51186"/>
    </source>
</evidence>
<evidence type="ECO:0000313" key="3">
    <source>
        <dbReference type="Proteomes" id="UP001208656"/>
    </source>
</evidence>
<proteinExistence type="predicted"/>
<evidence type="ECO:0000313" key="2">
    <source>
        <dbReference type="EMBL" id="MCU9594991.1"/>
    </source>
</evidence>
<keyword evidence="3" id="KW-1185">Reference proteome</keyword>
<protein>
    <submittedName>
        <fullName evidence="2">GNAT family N-acetyltransferase</fullName>
    </submittedName>
</protein>
<dbReference type="InterPro" id="IPR050276">
    <property type="entry name" value="MshD_Acetyltransferase"/>
</dbReference>
<dbReference type="EMBL" id="JAOUSE010000035">
    <property type="protein sequence ID" value="MCU9594991.1"/>
    <property type="molecule type" value="Genomic_DNA"/>
</dbReference>
<reference evidence="2 3" key="1">
    <citation type="submission" date="2022-10" db="EMBL/GenBank/DDBJ databases">
        <title>Description of Fervidibacillus gen. nov. in the family Fervidibacillaceae fam. nov. with two species, Fervidibacillus albus sp. nov., and Fervidibacillus halotolerans sp. nov., isolated from tidal flat sediments.</title>
        <authorList>
            <person name="Kwon K.K."/>
            <person name="Yang S.-H."/>
        </authorList>
    </citation>
    <scope>NUCLEOTIDE SEQUENCE [LARGE SCALE GENOMIC DNA]</scope>
    <source>
        <strain evidence="2 3">DSM 23332</strain>
    </source>
</reference>
<dbReference type="Gene3D" id="3.40.630.30">
    <property type="match status" value="1"/>
</dbReference>
<dbReference type="CDD" id="cd04301">
    <property type="entry name" value="NAT_SF"/>
    <property type="match status" value="1"/>
</dbReference>
<organism evidence="2 3">
    <name type="scientific">Pallidibacillus thermolactis</name>
    <dbReference type="NCBI Taxonomy" id="251051"/>
    <lineage>
        <taxon>Bacteria</taxon>
        <taxon>Bacillati</taxon>
        <taxon>Bacillota</taxon>
        <taxon>Bacilli</taxon>
        <taxon>Bacillales</taxon>
        <taxon>Bacillaceae</taxon>
        <taxon>Pallidibacillus</taxon>
    </lineage>
</organism>